<dbReference type="GeneID" id="26630515"/>
<dbReference type="RefSeq" id="YP_009203517.1">
    <property type="nucleotide sequence ID" value="NC_028854.1"/>
</dbReference>
<name>A0A0C5AN71_9CAUD</name>
<keyword evidence="2" id="KW-1185">Reference proteome</keyword>
<dbReference type="EMBL" id="KP296796">
    <property type="protein sequence ID" value="AJK28060.1"/>
    <property type="molecule type" value="Genomic_DNA"/>
</dbReference>
<sequence>MKRDLERHLFVKSKYRMRVLYLSLLNLNRDTEMDREIESENNQLRINSKGVE</sequence>
<proteinExistence type="predicted"/>
<dbReference type="KEGG" id="vg:26630515"/>
<reference evidence="1 2" key="1">
    <citation type="journal article" date="2015" name="Genome Announc.">
        <title>Genome Sequences of Six Paenibacillus larvae Siphoviridae Phages.</title>
        <authorList>
            <person name="Carson S."/>
            <person name="Bruff E."/>
            <person name="DeFoor W."/>
            <person name="Dums J."/>
            <person name="Groth A."/>
            <person name="Hatfield T."/>
            <person name="Iyer A."/>
            <person name="Joshi K."/>
            <person name="McAdams S."/>
            <person name="Miles D."/>
            <person name="Miller D."/>
            <person name="Oufkir A."/>
            <person name="Raynor B."/>
            <person name="Riley S."/>
            <person name="Roland S."/>
            <person name="Rozier H."/>
            <person name="Talley S."/>
            <person name="Miller E.S."/>
        </authorList>
    </citation>
    <scope>NUCLEOTIDE SEQUENCE [LARGE SCALE GENOMIC DNA]</scope>
</reference>
<protein>
    <submittedName>
        <fullName evidence="1">Uncharacterized protein</fullName>
    </submittedName>
</protein>
<accession>A0A0C5AN71</accession>
<gene>
    <name evidence="1" type="ORF">SITARA_72</name>
</gene>
<organism evidence="1 2">
    <name type="scientific">Paenibacillus phage Sitara</name>
    <dbReference type="NCBI Taxonomy" id="1589755"/>
    <lineage>
        <taxon>Viruses</taxon>
        <taxon>Duplodnaviria</taxon>
        <taxon>Heunggongvirae</taxon>
        <taxon>Uroviricota</taxon>
        <taxon>Caudoviricetes</taxon>
        <taxon>Fernvirus</taxon>
        <taxon>Fernvirus sitara</taxon>
    </lineage>
</organism>
<evidence type="ECO:0000313" key="1">
    <source>
        <dbReference type="EMBL" id="AJK28060.1"/>
    </source>
</evidence>
<evidence type="ECO:0000313" key="2">
    <source>
        <dbReference type="Proteomes" id="UP000032132"/>
    </source>
</evidence>
<dbReference type="Proteomes" id="UP000032132">
    <property type="component" value="Segment"/>
</dbReference>